<dbReference type="Pfam" id="PF02566">
    <property type="entry name" value="OsmC"/>
    <property type="match status" value="1"/>
</dbReference>
<dbReference type="RefSeq" id="WP_343926651.1">
    <property type="nucleotide sequence ID" value="NZ_BAAAIR010000105.1"/>
</dbReference>
<comment type="similarity">
    <text evidence="1">Belongs to the OsmC/Ohr family.</text>
</comment>
<keyword evidence="4" id="KW-1185">Reference proteome</keyword>
<dbReference type="InterPro" id="IPR036102">
    <property type="entry name" value="OsmC/Ohrsf"/>
</dbReference>
<dbReference type="PANTHER" id="PTHR33797:SF2">
    <property type="entry name" value="ORGANIC HYDROPEROXIDE RESISTANCE PROTEIN-LIKE"/>
    <property type="match status" value="1"/>
</dbReference>
<dbReference type="PANTHER" id="PTHR33797">
    <property type="entry name" value="ORGANIC HYDROPEROXIDE RESISTANCE PROTEIN-LIKE"/>
    <property type="match status" value="1"/>
</dbReference>
<evidence type="ECO:0000313" key="3">
    <source>
        <dbReference type="EMBL" id="MFC5298932.1"/>
    </source>
</evidence>
<gene>
    <name evidence="3" type="ORF">ACFPK8_15575</name>
</gene>
<dbReference type="EMBL" id="JBHSLN010000084">
    <property type="protein sequence ID" value="MFC5298932.1"/>
    <property type="molecule type" value="Genomic_DNA"/>
</dbReference>
<dbReference type="SUPFAM" id="SSF82784">
    <property type="entry name" value="OsmC-like"/>
    <property type="match status" value="1"/>
</dbReference>
<dbReference type="InterPro" id="IPR015946">
    <property type="entry name" value="KH_dom-like_a/b"/>
</dbReference>
<feature type="compositionally biased region" description="Polar residues" evidence="2">
    <location>
        <begin position="1"/>
        <end position="15"/>
    </location>
</feature>
<proteinExistence type="inferred from homology"/>
<dbReference type="Gene3D" id="3.30.300.20">
    <property type="match status" value="1"/>
</dbReference>
<evidence type="ECO:0000256" key="1">
    <source>
        <dbReference type="ARBA" id="ARBA00007378"/>
    </source>
</evidence>
<dbReference type="InterPro" id="IPR019953">
    <property type="entry name" value="OHR"/>
</dbReference>
<organism evidence="3 4">
    <name type="scientific">Brachybacterium tyrofermentans</name>
    <dbReference type="NCBI Taxonomy" id="47848"/>
    <lineage>
        <taxon>Bacteria</taxon>
        <taxon>Bacillati</taxon>
        <taxon>Actinomycetota</taxon>
        <taxon>Actinomycetes</taxon>
        <taxon>Micrococcales</taxon>
        <taxon>Dermabacteraceae</taxon>
        <taxon>Brachybacterium</taxon>
    </lineage>
</organism>
<dbReference type="GeneID" id="303299379"/>
<evidence type="ECO:0000256" key="2">
    <source>
        <dbReference type="SAM" id="MobiDB-lite"/>
    </source>
</evidence>
<dbReference type="Proteomes" id="UP001595937">
    <property type="component" value="Unassembled WGS sequence"/>
</dbReference>
<protein>
    <submittedName>
        <fullName evidence="3">OsmC family protein</fullName>
    </submittedName>
</protein>
<name>A0ABW0FI96_9MICO</name>
<sequence>MVQPSTPAPATSPDQSAPHRPRADALYVARVDNIGGTSGQVRVHDGPTALAAEDPAAARPGGERPAAEVPATALPTSEALPTPEVLLPTGGPTAPARGFNPEQLLAMAWSTCLGETLRVVLAEHGLPHGSHVSVEVGLHRDPSGGYRFAPRALVTINAMAPDEAQPLLDAAHARCPVSKLLSGSGEPVVELQAPDGAWKSAQG</sequence>
<accession>A0ABW0FI96</accession>
<feature type="region of interest" description="Disordered" evidence="2">
    <location>
        <begin position="53"/>
        <end position="75"/>
    </location>
</feature>
<reference evidence="4" key="1">
    <citation type="journal article" date="2019" name="Int. J. Syst. Evol. Microbiol.">
        <title>The Global Catalogue of Microorganisms (GCM) 10K type strain sequencing project: providing services to taxonomists for standard genome sequencing and annotation.</title>
        <authorList>
            <consortium name="The Broad Institute Genomics Platform"/>
            <consortium name="The Broad Institute Genome Sequencing Center for Infectious Disease"/>
            <person name="Wu L."/>
            <person name="Ma J."/>
        </authorList>
    </citation>
    <scope>NUCLEOTIDE SEQUENCE [LARGE SCALE GENOMIC DNA]</scope>
    <source>
        <strain evidence="4">CGMCC 1.16455</strain>
    </source>
</reference>
<comment type="caution">
    <text evidence="3">The sequence shown here is derived from an EMBL/GenBank/DDBJ whole genome shotgun (WGS) entry which is preliminary data.</text>
</comment>
<evidence type="ECO:0000313" key="4">
    <source>
        <dbReference type="Proteomes" id="UP001595937"/>
    </source>
</evidence>
<dbReference type="InterPro" id="IPR003718">
    <property type="entry name" value="OsmC/Ohr_fam"/>
</dbReference>
<feature type="region of interest" description="Disordered" evidence="2">
    <location>
        <begin position="1"/>
        <end position="24"/>
    </location>
</feature>